<dbReference type="EC" id="3.5.1.4" evidence="5"/>
<dbReference type="EMBL" id="JBHUDD010000036">
    <property type="protein sequence ID" value="MFD1508658.1"/>
    <property type="molecule type" value="Genomic_DNA"/>
</dbReference>
<dbReference type="InterPro" id="IPR036928">
    <property type="entry name" value="AS_sf"/>
</dbReference>
<dbReference type="PANTHER" id="PTHR11895">
    <property type="entry name" value="TRANSAMIDASE"/>
    <property type="match status" value="1"/>
</dbReference>
<reference evidence="6" key="1">
    <citation type="journal article" date="2019" name="Int. J. Syst. Evol. Microbiol.">
        <title>The Global Catalogue of Microorganisms (GCM) 10K type strain sequencing project: providing services to taxonomists for standard genome sequencing and annotation.</title>
        <authorList>
            <consortium name="The Broad Institute Genomics Platform"/>
            <consortium name="The Broad Institute Genome Sequencing Center for Infectious Disease"/>
            <person name="Wu L."/>
            <person name="Ma J."/>
        </authorList>
    </citation>
    <scope>NUCLEOTIDE SEQUENCE [LARGE SCALE GENOMIC DNA]</scope>
    <source>
        <strain evidence="6">CGMCC 1.12477</strain>
    </source>
</reference>
<dbReference type="Pfam" id="PF01425">
    <property type="entry name" value="Amidase"/>
    <property type="match status" value="1"/>
</dbReference>
<dbReference type="NCBIfam" id="NF005565">
    <property type="entry name" value="PRK07235.1"/>
    <property type="match status" value="1"/>
</dbReference>
<sequence length="799" mass="85269">MSTLLKVSGLRAGYGRVPVLHGIDLSVSEGEILGVLGHNGMGKSTLLKTLMGIIPASGGSMMFDGQDMGRLRSSGRAQLGVGYVPQGRGIFPTLSVRDNLRMGVAAHDLDEDAAIDRVMADFPRLERLLDRDGGALSGGEQQLLALARCLVSEPDLILLDEPTEGIQPSIIDEIIDLLKELNRREGVSIVLVEQSLDFITALSDRVLLIQKGRIMGEVSGSEAADPALIEEFTGFGAGSGGAAKPMPNVVAALKTDRPPAAQAAPRAPASAANGPMPKQDPRSAAPAPLQERMSYMTVQRPTHSQMKDIVSELGMNMSDARVQEFLDVMQGTLDAYDIVDSLPDYLPPVLYPRTSGHRPTTEENPMNAWYVKTEIKGAPRGPLLGRTVALKDNVCLAGVPMMNGAATLKGYTPDLDATVVTRLLDAGATIVGKAHCEYFCLSGGSHTNATGPVHNPHKHGFSAGGSSSGSGALVGAGLVDMAIGGDQGGSIRMPASFCGVYGMKGTHGLVPYSGIMPIENTIDHAGPMTQTVMDNALMLEVIAGADGLDPRQYDVVTDKYTAAVNRGVSGLRIGVVKEGFGHPQSEADVDASVRAGAEMFRRLGAAVDDISIPWHLHGPAIWTPIGLEGLTNQMMLGNGFGTGWEGLYTTSLLDHHSNWRSRADELSDTLKISMFVGQYHLKHTRGRYYAKAQNLARQLREEYNKVLASYDLLLMPTTPMKATPLPPADSPLALWTQRAFEMLPNTSPFDVTGHPAMSIPCGMSDGLPIGLQLIGRRYDESTIYRAAGAFEQAGDWRTM</sequence>
<proteinExistence type="predicted"/>
<dbReference type="Pfam" id="PF00005">
    <property type="entry name" value="ABC_tran"/>
    <property type="match status" value="1"/>
</dbReference>
<name>A0ABW4EEV3_9RHOB</name>
<dbReference type="InterPro" id="IPR003439">
    <property type="entry name" value="ABC_transporter-like_ATP-bd"/>
</dbReference>
<dbReference type="InterPro" id="IPR023631">
    <property type="entry name" value="Amidase_dom"/>
</dbReference>
<evidence type="ECO:0000256" key="3">
    <source>
        <dbReference type="SAM" id="MobiDB-lite"/>
    </source>
</evidence>
<dbReference type="SUPFAM" id="SSF75304">
    <property type="entry name" value="Amidase signature (AS) enzymes"/>
    <property type="match status" value="1"/>
</dbReference>
<evidence type="ECO:0000256" key="2">
    <source>
        <dbReference type="ARBA" id="ARBA00022840"/>
    </source>
</evidence>
<dbReference type="SUPFAM" id="SSF52540">
    <property type="entry name" value="P-loop containing nucleoside triphosphate hydrolases"/>
    <property type="match status" value="1"/>
</dbReference>
<dbReference type="Gene3D" id="3.40.50.300">
    <property type="entry name" value="P-loop containing nucleotide triphosphate hydrolases"/>
    <property type="match status" value="1"/>
</dbReference>
<organism evidence="5 6">
    <name type="scientific">Lacimonas salitolerans</name>
    <dbReference type="NCBI Taxonomy" id="1323750"/>
    <lineage>
        <taxon>Bacteria</taxon>
        <taxon>Pseudomonadati</taxon>
        <taxon>Pseudomonadota</taxon>
        <taxon>Alphaproteobacteria</taxon>
        <taxon>Rhodobacterales</taxon>
        <taxon>Paracoccaceae</taxon>
        <taxon>Lacimonas</taxon>
    </lineage>
</organism>
<dbReference type="GO" id="GO:0004040">
    <property type="term" value="F:amidase activity"/>
    <property type="evidence" value="ECO:0007669"/>
    <property type="project" value="UniProtKB-EC"/>
</dbReference>
<dbReference type="RefSeq" id="WP_379913506.1">
    <property type="nucleotide sequence ID" value="NZ_JBHUDD010000036.1"/>
</dbReference>
<dbReference type="InterPro" id="IPR027417">
    <property type="entry name" value="P-loop_NTPase"/>
</dbReference>
<dbReference type="PROSITE" id="PS00211">
    <property type="entry name" value="ABC_TRANSPORTER_1"/>
    <property type="match status" value="1"/>
</dbReference>
<dbReference type="Proteomes" id="UP001597186">
    <property type="component" value="Unassembled WGS sequence"/>
</dbReference>
<feature type="region of interest" description="Disordered" evidence="3">
    <location>
        <begin position="256"/>
        <end position="286"/>
    </location>
</feature>
<keyword evidence="6" id="KW-1185">Reference proteome</keyword>
<dbReference type="InterPro" id="IPR017871">
    <property type="entry name" value="ABC_transporter-like_CS"/>
</dbReference>
<dbReference type="PROSITE" id="PS00571">
    <property type="entry name" value="AMIDASES"/>
    <property type="match status" value="1"/>
</dbReference>
<evidence type="ECO:0000313" key="6">
    <source>
        <dbReference type="Proteomes" id="UP001597186"/>
    </source>
</evidence>
<dbReference type="Gene3D" id="3.90.1300.10">
    <property type="entry name" value="Amidase signature (AS) domain"/>
    <property type="match status" value="1"/>
</dbReference>
<protein>
    <submittedName>
        <fullName evidence="5">Amidase</fullName>
        <ecNumber evidence="5">3.5.1.4</ecNumber>
    </submittedName>
</protein>
<evidence type="ECO:0000259" key="4">
    <source>
        <dbReference type="PROSITE" id="PS50893"/>
    </source>
</evidence>
<dbReference type="PANTHER" id="PTHR11895:SF170">
    <property type="entry name" value="AMIDASE"/>
    <property type="match status" value="1"/>
</dbReference>
<dbReference type="InterPro" id="IPR020556">
    <property type="entry name" value="Amidase_CS"/>
</dbReference>
<dbReference type="SMART" id="SM00382">
    <property type="entry name" value="AAA"/>
    <property type="match status" value="1"/>
</dbReference>
<keyword evidence="2" id="KW-0067">ATP-binding</keyword>
<feature type="compositionally biased region" description="Low complexity" evidence="3">
    <location>
        <begin position="258"/>
        <end position="272"/>
    </location>
</feature>
<dbReference type="InterPro" id="IPR000120">
    <property type="entry name" value="Amidase"/>
</dbReference>
<evidence type="ECO:0000313" key="5">
    <source>
        <dbReference type="EMBL" id="MFD1508658.1"/>
    </source>
</evidence>
<keyword evidence="1" id="KW-0547">Nucleotide-binding</keyword>
<feature type="domain" description="ABC transporter" evidence="4">
    <location>
        <begin position="5"/>
        <end position="236"/>
    </location>
</feature>
<gene>
    <name evidence="5" type="ORF">ACFTOW_04490</name>
</gene>
<accession>A0ABW4EEV3</accession>
<dbReference type="Gene3D" id="1.10.20.60">
    <property type="entry name" value="Glu-tRNAGln amidotransferase C subunit, N-terminal domain"/>
    <property type="match status" value="1"/>
</dbReference>
<comment type="caution">
    <text evidence="5">The sequence shown here is derived from an EMBL/GenBank/DDBJ whole genome shotgun (WGS) entry which is preliminary data.</text>
</comment>
<dbReference type="CDD" id="cd03224">
    <property type="entry name" value="ABC_TM1139_LivF_branched"/>
    <property type="match status" value="1"/>
</dbReference>
<dbReference type="InterPro" id="IPR003593">
    <property type="entry name" value="AAA+_ATPase"/>
</dbReference>
<keyword evidence="5" id="KW-0378">Hydrolase</keyword>
<dbReference type="PROSITE" id="PS50893">
    <property type="entry name" value="ABC_TRANSPORTER_2"/>
    <property type="match status" value="1"/>
</dbReference>
<evidence type="ECO:0000256" key="1">
    <source>
        <dbReference type="ARBA" id="ARBA00022741"/>
    </source>
</evidence>